<dbReference type="AlphaFoldDB" id="A0A816MZY2"/>
<dbReference type="Proteomes" id="UP000663855">
    <property type="component" value="Unassembled WGS sequence"/>
</dbReference>
<dbReference type="Proteomes" id="UP000663887">
    <property type="component" value="Unassembled WGS sequence"/>
</dbReference>
<evidence type="ECO:0000313" key="3">
    <source>
        <dbReference type="EMBL" id="CAF1968586.1"/>
    </source>
</evidence>
<protein>
    <submittedName>
        <fullName evidence="4">Uncharacterized protein</fullName>
    </submittedName>
</protein>
<gene>
    <name evidence="1" type="ORF">CJN711_LOCUS27770</name>
    <name evidence="2" type="ORF">KQP761_LOCUS28087</name>
    <name evidence="5" type="ORF">MBJ925_LOCUS38185</name>
    <name evidence="3" type="ORF">WKI299_LOCUS3205</name>
    <name evidence="4" type="ORF">XDN619_LOCUS4017</name>
</gene>
<comment type="caution">
    <text evidence="4">The sequence shown here is derived from an EMBL/GenBank/DDBJ whole genome shotgun (WGS) entry which is preliminary data.</text>
</comment>
<proteinExistence type="predicted"/>
<evidence type="ECO:0000313" key="2">
    <source>
        <dbReference type="EMBL" id="CAF1641112.1"/>
    </source>
</evidence>
<dbReference type="EMBL" id="CAJNOW010015332">
    <property type="protein sequence ID" value="CAF1641112.1"/>
    <property type="molecule type" value="Genomic_DNA"/>
</dbReference>
<name>A0A816MZY2_9BILA</name>
<evidence type="ECO:0000313" key="6">
    <source>
        <dbReference type="Proteomes" id="UP000663887"/>
    </source>
</evidence>
<evidence type="ECO:0000313" key="5">
    <source>
        <dbReference type="EMBL" id="CAF2255774.1"/>
    </source>
</evidence>
<reference evidence="4" key="1">
    <citation type="submission" date="2021-02" db="EMBL/GenBank/DDBJ databases">
        <authorList>
            <person name="Nowell W R."/>
        </authorList>
    </citation>
    <scope>NUCLEOTIDE SEQUENCE</scope>
</reference>
<organism evidence="4 6">
    <name type="scientific">Rotaria magnacalcarata</name>
    <dbReference type="NCBI Taxonomy" id="392030"/>
    <lineage>
        <taxon>Eukaryota</taxon>
        <taxon>Metazoa</taxon>
        <taxon>Spiralia</taxon>
        <taxon>Gnathifera</taxon>
        <taxon>Rotifera</taxon>
        <taxon>Eurotatoria</taxon>
        <taxon>Bdelloidea</taxon>
        <taxon>Philodinida</taxon>
        <taxon>Philodinidae</taxon>
        <taxon>Rotaria</taxon>
    </lineage>
</organism>
<dbReference type="Proteomes" id="UP000663834">
    <property type="component" value="Unassembled WGS sequence"/>
</dbReference>
<dbReference type="Proteomes" id="UP000663856">
    <property type="component" value="Unassembled WGS sequence"/>
</dbReference>
<dbReference type="Proteomes" id="UP000663824">
    <property type="component" value="Unassembled WGS sequence"/>
</dbReference>
<evidence type="ECO:0000313" key="4">
    <source>
        <dbReference type="EMBL" id="CAF2015876.1"/>
    </source>
</evidence>
<evidence type="ECO:0000313" key="1">
    <source>
        <dbReference type="EMBL" id="CAF1510320.1"/>
    </source>
</evidence>
<dbReference type="InterPro" id="IPR045860">
    <property type="entry name" value="Snake_toxin-like_sf"/>
</dbReference>
<dbReference type="EMBL" id="CAJNOV010013138">
    <property type="protein sequence ID" value="CAF1510320.1"/>
    <property type="molecule type" value="Genomic_DNA"/>
</dbReference>
<dbReference type="EMBL" id="CAJNRF010000564">
    <property type="protein sequence ID" value="CAF1968586.1"/>
    <property type="molecule type" value="Genomic_DNA"/>
</dbReference>
<dbReference type="EMBL" id="CAJNRG010000706">
    <property type="protein sequence ID" value="CAF2015876.1"/>
    <property type="molecule type" value="Genomic_DNA"/>
</dbReference>
<dbReference type="OrthoDB" id="9994157at2759"/>
<sequence length="95" mass="10763">MSQSNGLQCRVCEERGSSCLFAQHTKTRECENDDDICYSWFYRSGSDVGVQRTCLSVKSPEYNLIKGLIGNTERTCRKRVLGLDCFTMCSTDLCN</sequence>
<dbReference type="EMBL" id="CAJNRE010021289">
    <property type="protein sequence ID" value="CAF2255774.1"/>
    <property type="molecule type" value="Genomic_DNA"/>
</dbReference>
<accession>A0A816MZY2</accession>
<dbReference type="SUPFAM" id="SSF57302">
    <property type="entry name" value="Snake toxin-like"/>
    <property type="match status" value="1"/>
</dbReference>